<dbReference type="OrthoDB" id="1037481at2"/>
<keyword evidence="3" id="KW-1185">Reference proteome</keyword>
<dbReference type="EMBL" id="QRDQ01000010">
    <property type="protein sequence ID" value="RED22520.1"/>
    <property type="molecule type" value="Genomic_DNA"/>
</dbReference>
<name>A0A3D9FRV0_9FLAO</name>
<evidence type="ECO:0000256" key="1">
    <source>
        <dbReference type="SAM" id="SignalP"/>
    </source>
</evidence>
<feature type="signal peptide" evidence="1">
    <location>
        <begin position="1"/>
        <end position="22"/>
    </location>
</feature>
<reference evidence="2 3" key="1">
    <citation type="submission" date="2018-07" db="EMBL/GenBank/DDBJ databases">
        <title>Genomic Encyclopedia of Archaeal and Bacterial Type Strains, Phase II (KMG-II): from individual species to whole genera.</title>
        <authorList>
            <person name="Goeker M."/>
        </authorList>
    </citation>
    <scope>NUCLEOTIDE SEQUENCE [LARGE SCALE GENOMIC DNA]</scope>
    <source>
        <strain evidence="2 3">DSM 25795</strain>
    </source>
</reference>
<accession>A0A3D9FRV0</accession>
<evidence type="ECO:0008006" key="4">
    <source>
        <dbReference type="Google" id="ProtNLM"/>
    </source>
</evidence>
<dbReference type="PROSITE" id="PS51257">
    <property type="entry name" value="PROKAR_LIPOPROTEIN"/>
    <property type="match status" value="1"/>
</dbReference>
<sequence length="465" mass="51329">MKKNIFLFFLALFAILFTGCQNNESGFAPSDDPTVVVSTKEIYGAPSRKFEIKAALADDLGLKSVEIQIPELSLDKVITFATDPLLKTYDLSYFFEIPADRGTSEAFKIKLVITDVSGNVVNEEINLRLDGEFAAPSITMVTPKEGSVILLSTSNEMPVNFVVNDDSGIDYVQVQCAALGIDETVQLTGSPQSYTFNKTYTLPVTAADYVLTITAKDKFAIPNTGSLNINIVATNEYPAIYLCDQPKGTNLTTDAVGVPMYFHEKDGQDFEFKYYADQDNKEIFFLGQESDFAPHCFGLNPAGGLVDDVNSTAIILPTKGYYKIKVNPNTLKYTVEKYTPSSKVWADIANGLWHDDEALRRPFVSVCGGGIKDANWDTWNAWVMTSLHLANNSANPYQLVGEYTLTGTMEATFTGQWWSPSWRLIKNGICTMSPGENGNAKYPAAPGVYKVVLDTELERIFITKK</sequence>
<dbReference type="RefSeq" id="WP_115889138.1">
    <property type="nucleotide sequence ID" value="NZ_QRDQ01000010.1"/>
</dbReference>
<organism evidence="2 3">
    <name type="scientific">Flavobacterium cutihirudinis</name>
    <dbReference type="NCBI Taxonomy" id="1265740"/>
    <lineage>
        <taxon>Bacteria</taxon>
        <taxon>Pseudomonadati</taxon>
        <taxon>Bacteroidota</taxon>
        <taxon>Flavobacteriia</taxon>
        <taxon>Flavobacteriales</taxon>
        <taxon>Flavobacteriaceae</taxon>
        <taxon>Flavobacterium</taxon>
    </lineage>
</organism>
<evidence type="ECO:0000313" key="3">
    <source>
        <dbReference type="Proteomes" id="UP000257004"/>
    </source>
</evidence>
<proteinExistence type="predicted"/>
<evidence type="ECO:0000313" key="2">
    <source>
        <dbReference type="EMBL" id="RED22520.1"/>
    </source>
</evidence>
<gene>
    <name evidence="2" type="ORF">BD847_3150</name>
</gene>
<dbReference type="AlphaFoldDB" id="A0A3D9FRV0"/>
<comment type="caution">
    <text evidence="2">The sequence shown here is derived from an EMBL/GenBank/DDBJ whole genome shotgun (WGS) entry which is preliminary data.</text>
</comment>
<keyword evidence="1" id="KW-0732">Signal</keyword>
<feature type="chain" id="PRO_5017536103" description="Cadherin domain-containing protein" evidence="1">
    <location>
        <begin position="23"/>
        <end position="465"/>
    </location>
</feature>
<protein>
    <recommendedName>
        <fullName evidence="4">Cadherin domain-containing protein</fullName>
    </recommendedName>
</protein>
<dbReference type="Proteomes" id="UP000257004">
    <property type="component" value="Unassembled WGS sequence"/>
</dbReference>